<keyword evidence="16" id="KW-1185">Reference proteome</keyword>
<evidence type="ECO:0000313" key="15">
    <source>
        <dbReference type="EMBL" id="RVU49651.1"/>
    </source>
</evidence>
<keyword evidence="9 12" id="KW-1133">Transmembrane helix</keyword>
<keyword evidence="5 12" id="KW-0633">Potassium transport</keyword>
<dbReference type="EMBL" id="SACR01000001">
    <property type="protein sequence ID" value="RVU49651.1"/>
    <property type="molecule type" value="Genomic_DNA"/>
</dbReference>
<dbReference type="GO" id="GO:0015079">
    <property type="term" value="F:potassium ion transmembrane transporter activity"/>
    <property type="evidence" value="ECO:0007669"/>
    <property type="project" value="UniProtKB-UniRule"/>
</dbReference>
<evidence type="ECO:0000256" key="6">
    <source>
        <dbReference type="ARBA" id="ARBA00022692"/>
    </source>
</evidence>
<evidence type="ECO:0000256" key="9">
    <source>
        <dbReference type="ARBA" id="ARBA00022989"/>
    </source>
</evidence>
<dbReference type="GO" id="GO:0015293">
    <property type="term" value="F:symporter activity"/>
    <property type="evidence" value="ECO:0007669"/>
    <property type="project" value="UniProtKB-UniRule"/>
</dbReference>
<evidence type="ECO:0000256" key="2">
    <source>
        <dbReference type="ARBA" id="ARBA00007019"/>
    </source>
</evidence>
<dbReference type="InterPro" id="IPR053952">
    <property type="entry name" value="K_trans_C"/>
</dbReference>
<evidence type="ECO:0000256" key="12">
    <source>
        <dbReference type="HAMAP-Rule" id="MF_01522"/>
    </source>
</evidence>
<keyword evidence="7 12" id="KW-0769">Symport</keyword>
<feature type="transmembrane region" description="Helical" evidence="12">
    <location>
        <begin position="370"/>
        <end position="392"/>
    </location>
</feature>
<feature type="transmembrane region" description="Helical" evidence="12">
    <location>
        <begin position="339"/>
        <end position="364"/>
    </location>
</feature>
<name>A0A437RSD9_9BURK</name>
<evidence type="ECO:0000256" key="1">
    <source>
        <dbReference type="ARBA" id="ARBA00004141"/>
    </source>
</evidence>
<dbReference type="PANTHER" id="PTHR30540">
    <property type="entry name" value="OSMOTIC STRESS POTASSIUM TRANSPORTER"/>
    <property type="match status" value="1"/>
</dbReference>
<dbReference type="PANTHER" id="PTHR30540:SF79">
    <property type="entry name" value="LOW AFFINITY POTASSIUM TRANSPORT SYSTEM PROTEIN KUP"/>
    <property type="match status" value="1"/>
</dbReference>
<evidence type="ECO:0000256" key="10">
    <source>
        <dbReference type="ARBA" id="ARBA00023065"/>
    </source>
</evidence>
<dbReference type="Pfam" id="PF22776">
    <property type="entry name" value="K_trans_C"/>
    <property type="match status" value="1"/>
</dbReference>
<dbReference type="OrthoDB" id="9805577at2"/>
<keyword evidence="6 12" id="KW-0812">Transmembrane</keyword>
<feature type="transmembrane region" description="Helical" evidence="12">
    <location>
        <begin position="399"/>
        <end position="423"/>
    </location>
</feature>
<comment type="similarity">
    <text evidence="2 12">Belongs to the HAK/KUP transporter (TC 2.A.72) family.</text>
</comment>
<keyword evidence="11 12" id="KW-0472">Membrane</keyword>
<comment type="subcellular location">
    <subcellularLocation>
        <location evidence="12">Cell membrane</location>
        <topology evidence="12">Multi-pass membrane protein</topology>
    </subcellularLocation>
    <subcellularLocation>
        <location evidence="1">Membrane</location>
        <topology evidence="1">Multi-pass membrane protein</topology>
    </subcellularLocation>
</comment>
<comment type="function">
    <text evidence="12">Transport of potassium into the cell. Likely operates as a K(+):H(+) symporter.</text>
</comment>
<evidence type="ECO:0000259" key="14">
    <source>
        <dbReference type="Pfam" id="PF22776"/>
    </source>
</evidence>
<gene>
    <name evidence="12" type="primary">kup</name>
    <name evidence="15" type="ORF">EOE66_03595</name>
</gene>
<evidence type="ECO:0000256" key="8">
    <source>
        <dbReference type="ARBA" id="ARBA00022958"/>
    </source>
</evidence>
<comment type="caution">
    <text evidence="15">The sequence shown here is derived from an EMBL/GenBank/DDBJ whole genome shotgun (WGS) entry which is preliminary data.</text>
</comment>
<organism evidence="15 16">
    <name type="scientific">Rubrivivax rivuli</name>
    <dbReference type="NCBI Taxonomy" id="1862385"/>
    <lineage>
        <taxon>Bacteria</taxon>
        <taxon>Pseudomonadati</taxon>
        <taxon>Pseudomonadota</taxon>
        <taxon>Betaproteobacteria</taxon>
        <taxon>Burkholderiales</taxon>
        <taxon>Sphaerotilaceae</taxon>
        <taxon>Rubrivivax</taxon>
    </lineage>
</organism>
<proteinExistence type="inferred from homology"/>
<protein>
    <recommendedName>
        <fullName evidence="12">Probable potassium transport system protein Kup</fullName>
    </recommendedName>
</protein>
<dbReference type="Pfam" id="PF02705">
    <property type="entry name" value="K_trans"/>
    <property type="match status" value="1"/>
</dbReference>
<feature type="transmembrane region" description="Helical" evidence="12">
    <location>
        <begin position="429"/>
        <end position="446"/>
    </location>
</feature>
<feature type="domain" description="K+ potassium transporter integral membrane" evidence="13">
    <location>
        <begin position="18"/>
        <end position="469"/>
    </location>
</feature>
<feature type="transmembrane region" description="Helical" evidence="12">
    <location>
        <begin position="215"/>
        <end position="239"/>
    </location>
</feature>
<keyword evidence="10 12" id="KW-0406">Ion transport</keyword>
<evidence type="ECO:0000256" key="11">
    <source>
        <dbReference type="ARBA" id="ARBA00023136"/>
    </source>
</evidence>
<feature type="transmembrane region" description="Helical" evidence="12">
    <location>
        <begin position="108"/>
        <end position="132"/>
    </location>
</feature>
<dbReference type="Proteomes" id="UP000285575">
    <property type="component" value="Unassembled WGS sequence"/>
</dbReference>
<evidence type="ECO:0000256" key="7">
    <source>
        <dbReference type="ARBA" id="ARBA00022847"/>
    </source>
</evidence>
<dbReference type="InterPro" id="IPR003855">
    <property type="entry name" value="K+_transporter"/>
</dbReference>
<feature type="transmembrane region" description="Helical" evidence="12">
    <location>
        <begin position="144"/>
        <end position="162"/>
    </location>
</feature>
<dbReference type="GO" id="GO:0005886">
    <property type="term" value="C:plasma membrane"/>
    <property type="evidence" value="ECO:0007669"/>
    <property type="project" value="UniProtKB-SubCell"/>
</dbReference>
<evidence type="ECO:0000256" key="3">
    <source>
        <dbReference type="ARBA" id="ARBA00022448"/>
    </source>
</evidence>
<accession>A0A437RSD9</accession>
<dbReference type="InterPro" id="IPR023051">
    <property type="entry name" value="Kup"/>
</dbReference>
<dbReference type="InterPro" id="IPR053951">
    <property type="entry name" value="K_trans_N"/>
</dbReference>
<dbReference type="AlphaFoldDB" id="A0A437RSD9"/>
<evidence type="ECO:0000313" key="16">
    <source>
        <dbReference type="Proteomes" id="UP000285575"/>
    </source>
</evidence>
<dbReference type="RefSeq" id="WP_128227285.1">
    <property type="nucleotide sequence ID" value="NZ_SACR01000001.1"/>
</dbReference>
<feature type="domain" description="K+ potassium transporter C-terminal" evidence="14">
    <location>
        <begin position="481"/>
        <end position="628"/>
    </location>
</feature>
<evidence type="ECO:0000256" key="5">
    <source>
        <dbReference type="ARBA" id="ARBA00022538"/>
    </source>
</evidence>
<sequence>MSRESPQTHTPAALAALTIAAIGVVYGDIGTSPLYALKEVFAHGRVPLTPENILGILSLVFWTLTVVVSLKYVVLILRADNHGEGGLIAMLALASQAVKDHPKLRERLLLLGIFGTAIFFGDGVITPAISVLSAVEGLEVAAPALHRYVVPITLLVLTLLFWAQRFGTAVVGRLFGPITLAWFGVLALLGVMHIAKNPAVLVALSPHHALGFMAAHPGIAFVALGAVVLCVTGAEALYADLGHFGRRPIRLAWFSVVMPALVLNYFGQGAMLLQHPENVNNPFYEMAPHWALFPLIGLATLATVIASQALITAAFSVTKQATQLGYLPRLRILHTNVRATGQIYVPFVNWALYGCVVFAVVVFGSSGALASAYGIAVTIDMSITTVMTFFVIRYAWKLPMALCVAATGFFFLVDITFFAANAVKVLDGGWFPLLIGAAMFTLMVTWQRGRALLGSRLREEAIELQPFLESLFISPPTRVAGTAVFLNAEQGSTPFALLHNLKHNKVLHEQNLFVTVQHHEVPWIGFDKRCQIEPLGHDCWQVTLHFGFKNEPDVPEALALLAGRGVNLEEMETSYFLSRDTVVPSFGGGMPMWREKLFASMHRNAAAAADFLHLPTNRIVELGTKIEI</sequence>
<dbReference type="HAMAP" id="MF_01522">
    <property type="entry name" value="Kup"/>
    <property type="match status" value="1"/>
</dbReference>
<feature type="transmembrane region" description="Helical" evidence="12">
    <location>
        <begin position="291"/>
        <end position="318"/>
    </location>
</feature>
<keyword evidence="3 12" id="KW-0813">Transport</keyword>
<feature type="transmembrane region" description="Helical" evidence="12">
    <location>
        <begin position="174"/>
        <end position="195"/>
    </location>
</feature>
<reference evidence="15 16" key="1">
    <citation type="submission" date="2019-01" db="EMBL/GenBank/DDBJ databases">
        <authorList>
            <person name="Chen W.-M."/>
        </authorList>
    </citation>
    <scope>NUCLEOTIDE SEQUENCE [LARGE SCALE GENOMIC DNA]</scope>
    <source>
        <strain evidence="15 16">KYPY4</strain>
    </source>
</reference>
<feature type="transmembrane region" description="Helical" evidence="12">
    <location>
        <begin position="251"/>
        <end position="271"/>
    </location>
</feature>
<keyword evidence="4 12" id="KW-1003">Cell membrane</keyword>
<comment type="catalytic activity">
    <reaction evidence="12">
        <text>K(+)(in) + H(+)(in) = K(+)(out) + H(+)(out)</text>
        <dbReference type="Rhea" id="RHEA:28490"/>
        <dbReference type="ChEBI" id="CHEBI:15378"/>
        <dbReference type="ChEBI" id="CHEBI:29103"/>
    </reaction>
</comment>
<evidence type="ECO:0000259" key="13">
    <source>
        <dbReference type="Pfam" id="PF02705"/>
    </source>
</evidence>
<feature type="transmembrane region" description="Helical" evidence="12">
    <location>
        <begin position="53"/>
        <end position="74"/>
    </location>
</feature>
<evidence type="ECO:0000256" key="4">
    <source>
        <dbReference type="ARBA" id="ARBA00022475"/>
    </source>
</evidence>
<keyword evidence="8 12" id="KW-0630">Potassium</keyword>